<reference evidence="1 2" key="1">
    <citation type="journal article" date="2014" name="Int. J. Syst. Evol. Microbiol.">
        <title>Nitrososphaera viennensis gen. nov., sp. nov., an aerobic and mesophilic, ammonia-oxidizing archaeon from soil and a member of the archaeal phylum Thaumarchaeota.</title>
        <authorList>
            <person name="Stieglmeier M."/>
            <person name="Klingl A."/>
            <person name="Alves R.J."/>
            <person name="Rittmann S.K."/>
            <person name="Melcher M."/>
            <person name="Leisch N."/>
            <person name="Schleper C."/>
        </authorList>
    </citation>
    <scope>NUCLEOTIDE SEQUENCE [LARGE SCALE GENOMIC DNA]</scope>
    <source>
        <strain evidence="1">EN76</strain>
    </source>
</reference>
<accession>A0A060HMV9</accession>
<dbReference type="PROSITE" id="PS51257">
    <property type="entry name" value="PROKAR_LIPOPROTEIN"/>
    <property type="match status" value="1"/>
</dbReference>
<gene>
    <name evidence="1" type="ORF">NVIE_003460</name>
</gene>
<evidence type="ECO:0000313" key="2">
    <source>
        <dbReference type="Proteomes" id="UP000027093"/>
    </source>
</evidence>
<dbReference type="HOGENOM" id="CLU_132460_1_0_2"/>
<evidence type="ECO:0000313" key="1">
    <source>
        <dbReference type="EMBL" id="AIC14537.1"/>
    </source>
</evidence>
<dbReference type="AlphaFoldDB" id="A0A060HMV9"/>
<sequence>MTAKRVHCAPSGYITGACHYASSASLKTPICPFDAKSGVLCARCDEKLHAGSITQDDVDAAVTLTRVANKNQDIDRFTLARGARVDDDYVLVLRGQDVMSVRANPSLAERIEKEFGHKVHYVESEASERGLVESLFYPARVLSVNQFYLPDGNKLTKAVVAGRSSSNQKINVEKVRKIAKAVRNIELLVEFEQR</sequence>
<dbReference type="GO" id="GO:0003746">
    <property type="term" value="F:translation elongation factor activity"/>
    <property type="evidence" value="ECO:0007669"/>
    <property type="project" value="UniProtKB-KW"/>
</dbReference>
<dbReference type="KEGG" id="nvn:NVIE_003460"/>
<organism evidence="1 2">
    <name type="scientific">Nitrososphaera viennensis EN76</name>
    <dbReference type="NCBI Taxonomy" id="926571"/>
    <lineage>
        <taxon>Archaea</taxon>
        <taxon>Nitrososphaerota</taxon>
        <taxon>Nitrososphaeria</taxon>
        <taxon>Nitrososphaerales</taxon>
        <taxon>Nitrososphaeraceae</taxon>
        <taxon>Nitrososphaera</taxon>
    </lineage>
</organism>
<dbReference type="Proteomes" id="UP000027093">
    <property type="component" value="Chromosome"/>
</dbReference>
<proteinExistence type="predicted"/>
<keyword evidence="1" id="KW-0251">Elongation factor</keyword>
<dbReference type="STRING" id="926571.NVIE_003460"/>
<protein>
    <submittedName>
        <fullName evidence="1">Putative transcription elongation factor NusA</fullName>
    </submittedName>
</protein>
<dbReference type="EMBL" id="CP007536">
    <property type="protein sequence ID" value="AIC14537.1"/>
    <property type="molecule type" value="Genomic_DNA"/>
</dbReference>
<keyword evidence="2" id="KW-1185">Reference proteome</keyword>
<keyword evidence="1" id="KW-0648">Protein biosynthesis</keyword>
<name>A0A060HMV9_9ARCH</name>